<protein>
    <recommendedName>
        <fullName evidence="3">Tr-type G domain-containing protein</fullName>
    </recommendedName>
</protein>
<dbReference type="PANTHER" id="PTHR43261">
    <property type="entry name" value="TRANSLATION ELONGATION FACTOR G-RELATED"/>
    <property type="match status" value="1"/>
</dbReference>
<dbReference type="PROSITE" id="PS51722">
    <property type="entry name" value="G_TR_2"/>
    <property type="match status" value="1"/>
</dbReference>
<keyword evidence="1" id="KW-0547">Nucleotide-binding</keyword>
<proteinExistence type="predicted"/>
<gene>
    <name evidence="4" type="ORF">LCGC14_3046660</name>
</gene>
<dbReference type="PANTHER" id="PTHR43261:SF6">
    <property type="entry name" value="ELONGATION FACTOR G-LIKE PROTEIN"/>
    <property type="match status" value="1"/>
</dbReference>
<name>A0A0F8YVV5_9ZZZZ</name>
<sequence>MSTDTIRNVAITGHSGTGKTTLVEQALFYGGRLTKPEKVDTGKSVTDFTDEELERKISIHTALVNLKWQNTKINILDTPGSSDFVGEVVAALR</sequence>
<dbReference type="GO" id="GO:0003924">
    <property type="term" value="F:GTPase activity"/>
    <property type="evidence" value="ECO:0007669"/>
    <property type="project" value="InterPro"/>
</dbReference>
<organism evidence="4">
    <name type="scientific">marine sediment metagenome</name>
    <dbReference type="NCBI Taxonomy" id="412755"/>
    <lineage>
        <taxon>unclassified sequences</taxon>
        <taxon>metagenomes</taxon>
        <taxon>ecological metagenomes</taxon>
    </lineage>
</organism>
<dbReference type="PRINTS" id="PR00315">
    <property type="entry name" value="ELONGATNFCT"/>
</dbReference>
<dbReference type="GO" id="GO:0032790">
    <property type="term" value="P:ribosome disassembly"/>
    <property type="evidence" value="ECO:0007669"/>
    <property type="project" value="TreeGrafter"/>
</dbReference>
<dbReference type="InterPro" id="IPR027417">
    <property type="entry name" value="P-loop_NTPase"/>
</dbReference>
<dbReference type="Pfam" id="PF00009">
    <property type="entry name" value="GTP_EFTU"/>
    <property type="match status" value="1"/>
</dbReference>
<dbReference type="SUPFAM" id="SSF52540">
    <property type="entry name" value="P-loop containing nucleoside triphosphate hydrolases"/>
    <property type="match status" value="1"/>
</dbReference>
<dbReference type="EMBL" id="LAZR01064091">
    <property type="protein sequence ID" value="KKK58219.1"/>
    <property type="molecule type" value="Genomic_DNA"/>
</dbReference>
<evidence type="ECO:0000256" key="1">
    <source>
        <dbReference type="ARBA" id="ARBA00022741"/>
    </source>
</evidence>
<evidence type="ECO:0000256" key="2">
    <source>
        <dbReference type="ARBA" id="ARBA00023134"/>
    </source>
</evidence>
<comment type="caution">
    <text evidence="4">The sequence shown here is derived from an EMBL/GenBank/DDBJ whole genome shotgun (WGS) entry which is preliminary data.</text>
</comment>
<reference evidence="4" key="1">
    <citation type="journal article" date="2015" name="Nature">
        <title>Complex archaea that bridge the gap between prokaryotes and eukaryotes.</title>
        <authorList>
            <person name="Spang A."/>
            <person name="Saw J.H."/>
            <person name="Jorgensen S.L."/>
            <person name="Zaremba-Niedzwiedzka K."/>
            <person name="Martijn J."/>
            <person name="Lind A.E."/>
            <person name="van Eijk R."/>
            <person name="Schleper C."/>
            <person name="Guy L."/>
            <person name="Ettema T.J."/>
        </authorList>
    </citation>
    <scope>NUCLEOTIDE SEQUENCE</scope>
</reference>
<accession>A0A0F8YVV5</accession>
<evidence type="ECO:0000259" key="3">
    <source>
        <dbReference type="PROSITE" id="PS51722"/>
    </source>
</evidence>
<dbReference type="GO" id="GO:0005525">
    <property type="term" value="F:GTP binding"/>
    <property type="evidence" value="ECO:0007669"/>
    <property type="project" value="UniProtKB-KW"/>
</dbReference>
<feature type="domain" description="Tr-type G" evidence="3">
    <location>
        <begin position="4"/>
        <end position="93"/>
    </location>
</feature>
<keyword evidence="2" id="KW-0342">GTP-binding</keyword>
<dbReference type="InterPro" id="IPR000795">
    <property type="entry name" value="T_Tr_GTP-bd_dom"/>
</dbReference>
<dbReference type="AlphaFoldDB" id="A0A0F8YVV5"/>
<evidence type="ECO:0000313" key="4">
    <source>
        <dbReference type="EMBL" id="KKK58219.1"/>
    </source>
</evidence>
<feature type="non-terminal residue" evidence="4">
    <location>
        <position position="93"/>
    </location>
</feature>
<dbReference type="Gene3D" id="3.40.50.300">
    <property type="entry name" value="P-loop containing nucleotide triphosphate hydrolases"/>
    <property type="match status" value="2"/>
</dbReference>